<dbReference type="EMBL" id="JBHSFN010000019">
    <property type="protein sequence ID" value="MFC4589889.1"/>
    <property type="molecule type" value="Genomic_DNA"/>
</dbReference>
<gene>
    <name evidence="1" type="ORF">ACFO8L_27630</name>
</gene>
<reference evidence="2" key="1">
    <citation type="journal article" date="2019" name="Int. J. Syst. Evol. Microbiol.">
        <title>The Global Catalogue of Microorganisms (GCM) 10K type strain sequencing project: providing services to taxonomists for standard genome sequencing and annotation.</title>
        <authorList>
            <consortium name="The Broad Institute Genomics Platform"/>
            <consortium name="The Broad Institute Genome Sequencing Center for Infectious Disease"/>
            <person name="Wu L."/>
            <person name="Ma J."/>
        </authorList>
    </citation>
    <scope>NUCLEOTIDE SEQUENCE [LARGE SCALE GENOMIC DNA]</scope>
    <source>
        <strain evidence="2">CCUG 49560</strain>
    </source>
</reference>
<accession>A0ABV9EPE4</accession>
<dbReference type="Proteomes" id="UP001595891">
    <property type="component" value="Unassembled WGS sequence"/>
</dbReference>
<organism evidence="1 2">
    <name type="scientific">Sphaerisporangium corydalis</name>
    <dbReference type="NCBI Taxonomy" id="1441875"/>
    <lineage>
        <taxon>Bacteria</taxon>
        <taxon>Bacillati</taxon>
        <taxon>Actinomycetota</taxon>
        <taxon>Actinomycetes</taxon>
        <taxon>Streptosporangiales</taxon>
        <taxon>Streptosporangiaceae</taxon>
        <taxon>Sphaerisporangium</taxon>
    </lineage>
</organism>
<evidence type="ECO:0000313" key="2">
    <source>
        <dbReference type="Proteomes" id="UP001595891"/>
    </source>
</evidence>
<evidence type="ECO:0000313" key="1">
    <source>
        <dbReference type="EMBL" id="MFC4589889.1"/>
    </source>
</evidence>
<proteinExistence type="predicted"/>
<protein>
    <recommendedName>
        <fullName evidence="3">ApeA N-terminal domain-containing protein</fullName>
    </recommendedName>
</protein>
<evidence type="ECO:0008006" key="3">
    <source>
        <dbReference type="Google" id="ProtNLM"/>
    </source>
</evidence>
<keyword evidence="2" id="KW-1185">Reference proteome</keyword>
<comment type="caution">
    <text evidence="1">The sequence shown here is derived from an EMBL/GenBank/DDBJ whole genome shotgun (WGS) entry which is preliminary data.</text>
</comment>
<name>A0ABV9EPE4_9ACTN</name>
<dbReference type="RefSeq" id="WP_262848208.1">
    <property type="nucleotide sequence ID" value="NZ_JANZYP010000071.1"/>
</dbReference>
<sequence>MWFNKRMASTDHLAVEFRTVFTHPGFAVAKEREPSVFDIPLAEGTMTVNVHGGDNDDPDRGPALCTVVVRRRIAGKPAQALQDCWKKQSPTEDALGGAVVISQLPRYLSDPLTEVAKASEEAVRRLLWLYRWRWGLDPHRQPQVKMISSDYSITDGQWRPTPEPDQRWSVGRPYLNQISLRHQESIAHLIDGGLQTPLGHELLAEAEELIYVAPRSCLLISVAAVEVGFKELVSRLVPDAAWLMKETQSPPLIKFLKDYLPLLPRQGRLSDNGDDETISESTIKQVQRAVKMRNDLAHRGHTPIDSEWLRKWLYVSADLLYLFELYAGHEWAEIHLLNAIHDGLLQ</sequence>